<comment type="caution">
    <text evidence="1">The sequence shown here is derived from an EMBL/GenBank/DDBJ whole genome shotgun (WGS) entry which is preliminary data.</text>
</comment>
<dbReference type="AlphaFoldDB" id="A0AAV4VZN9"/>
<evidence type="ECO:0000313" key="1">
    <source>
        <dbReference type="EMBL" id="GIY75857.1"/>
    </source>
</evidence>
<proteinExistence type="predicted"/>
<sequence length="69" mass="7496">MGGEGWLEPLEKNGGGGRVVGTIREENFIWNPNYIPPPAEGRFPENVLHQARINNVQVADVSLSGKGLL</sequence>
<name>A0AAV4VZN9_9ARAC</name>
<accession>A0AAV4VZN9</accession>
<gene>
    <name evidence="1" type="ORF">CDAR_471601</name>
</gene>
<dbReference type="Proteomes" id="UP001054837">
    <property type="component" value="Unassembled WGS sequence"/>
</dbReference>
<reference evidence="1 2" key="1">
    <citation type="submission" date="2021-06" db="EMBL/GenBank/DDBJ databases">
        <title>Caerostris darwini draft genome.</title>
        <authorList>
            <person name="Kono N."/>
            <person name="Arakawa K."/>
        </authorList>
    </citation>
    <scope>NUCLEOTIDE SEQUENCE [LARGE SCALE GENOMIC DNA]</scope>
</reference>
<keyword evidence="2" id="KW-1185">Reference proteome</keyword>
<evidence type="ECO:0000313" key="2">
    <source>
        <dbReference type="Proteomes" id="UP001054837"/>
    </source>
</evidence>
<organism evidence="1 2">
    <name type="scientific">Caerostris darwini</name>
    <dbReference type="NCBI Taxonomy" id="1538125"/>
    <lineage>
        <taxon>Eukaryota</taxon>
        <taxon>Metazoa</taxon>
        <taxon>Ecdysozoa</taxon>
        <taxon>Arthropoda</taxon>
        <taxon>Chelicerata</taxon>
        <taxon>Arachnida</taxon>
        <taxon>Araneae</taxon>
        <taxon>Araneomorphae</taxon>
        <taxon>Entelegynae</taxon>
        <taxon>Araneoidea</taxon>
        <taxon>Araneidae</taxon>
        <taxon>Caerostris</taxon>
    </lineage>
</organism>
<protein>
    <submittedName>
        <fullName evidence="1">Uncharacterized protein</fullName>
    </submittedName>
</protein>
<dbReference type="EMBL" id="BPLQ01013907">
    <property type="protein sequence ID" value="GIY75857.1"/>
    <property type="molecule type" value="Genomic_DNA"/>
</dbReference>